<dbReference type="Proteomes" id="UP000654922">
    <property type="component" value="Unassembled WGS sequence"/>
</dbReference>
<keyword evidence="3" id="KW-0732">Signal</keyword>
<feature type="signal peptide" evidence="3">
    <location>
        <begin position="1"/>
        <end position="20"/>
    </location>
</feature>
<dbReference type="EMBL" id="JACBAE010001330">
    <property type="protein sequence ID" value="KAF7164528.1"/>
    <property type="molecule type" value="Genomic_DNA"/>
</dbReference>
<keyword evidence="2" id="KW-1015">Disulfide bond</keyword>
<dbReference type="InterPro" id="IPR029058">
    <property type="entry name" value="AB_hydrolase_fold"/>
</dbReference>
<protein>
    <submittedName>
        <fullName evidence="4">Uncharacterized protein</fullName>
    </submittedName>
</protein>
<evidence type="ECO:0000313" key="5">
    <source>
        <dbReference type="Proteomes" id="UP000654922"/>
    </source>
</evidence>
<dbReference type="AlphaFoldDB" id="A0A8H6Q1D3"/>
<keyword evidence="1" id="KW-0378">Hydrolase</keyword>
<dbReference type="OrthoDB" id="2586582at2759"/>
<accession>A0A8H6Q1D3</accession>
<dbReference type="GO" id="GO:0052689">
    <property type="term" value="F:carboxylic ester hydrolase activity"/>
    <property type="evidence" value="ECO:0007669"/>
    <property type="project" value="UniProtKB-ARBA"/>
</dbReference>
<dbReference type="PANTHER" id="PTHR33630">
    <property type="entry name" value="CUTINASE RV1984C-RELATED-RELATED"/>
    <property type="match status" value="1"/>
</dbReference>
<evidence type="ECO:0000256" key="1">
    <source>
        <dbReference type="ARBA" id="ARBA00022801"/>
    </source>
</evidence>
<gene>
    <name evidence="4" type="ORF">CNMCM5623_009025</name>
</gene>
<dbReference type="PANTHER" id="PTHR33630:SF9">
    <property type="entry name" value="CUTINASE 4"/>
    <property type="match status" value="1"/>
</dbReference>
<dbReference type="Gene3D" id="3.40.50.1820">
    <property type="entry name" value="alpha/beta hydrolase"/>
    <property type="match status" value="1"/>
</dbReference>
<evidence type="ECO:0000256" key="2">
    <source>
        <dbReference type="ARBA" id="ARBA00023157"/>
    </source>
</evidence>
<organism evidence="4 5">
    <name type="scientific">Aspergillus felis</name>
    <dbReference type="NCBI Taxonomy" id="1287682"/>
    <lineage>
        <taxon>Eukaryota</taxon>
        <taxon>Fungi</taxon>
        <taxon>Dikarya</taxon>
        <taxon>Ascomycota</taxon>
        <taxon>Pezizomycotina</taxon>
        <taxon>Eurotiomycetes</taxon>
        <taxon>Eurotiomycetidae</taxon>
        <taxon>Eurotiales</taxon>
        <taxon>Aspergillaceae</taxon>
        <taxon>Aspergillus</taxon>
        <taxon>Aspergillus subgen. Fumigati</taxon>
    </lineage>
</organism>
<reference evidence="4" key="1">
    <citation type="submission" date="2020-06" db="EMBL/GenBank/DDBJ databases">
        <title>Draft genome sequences of strains closely related to Aspergillus parafelis and Aspergillus hiratsukae.</title>
        <authorList>
            <person name="Dos Santos R.A.C."/>
            <person name="Rivero-Menendez O."/>
            <person name="Steenwyk J.L."/>
            <person name="Mead M.E."/>
            <person name="Goldman G.H."/>
            <person name="Alastruey-Izquierdo A."/>
            <person name="Rokas A."/>
        </authorList>
    </citation>
    <scope>NUCLEOTIDE SEQUENCE</scope>
    <source>
        <strain evidence="4">CNM-CM5623</strain>
    </source>
</reference>
<dbReference type="SMART" id="SM01110">
    <property type="entry name" value="Cutinase"/>
    <property type="match status" value="1"/>
</dbReference>
<dbReference type="Pfam" id="PF01083">
    <property type="entry name" value="Cutinase"/>
    <property type="match status" value="1"/>
</dbReference>
<evidence type="ECO:0000313" key="4">
    <source>
        <dbReference type="EMBL" id="KAF7164528.1"/>
    </source>
</evidence>
<proteinExistence type="predicted"/>
<dbReference type="SUPFAM" id="SSF53474">
    <property type="entry name" value="alpha/beta-Hydrolases"/>
    <property type="match status" value="1"/>
</dbReference>
<evidence type="ECO:0000256" key="3">
    <source>
        <dbReference type="SAM" id="SignalP"/>
    </source>
</evidence>
<name>A0A8H6Q1D3_9EURO</name>
<sequence length="260" mass="27913">MIQSMSIPFSFLLLAISALACTSDPGNNKWVSGTSNKATHNSQSNVDAETSAALECRCGMAQFLTLPHANITPPSEARRCASYKLIDARGTNEPQGVSMMFYPLIQNILANVTGGVSLPVEYPAAPDQNTTTGEEFVVNTIDQGLRHCPDQKYCLFGYSQGATLMLKVLSQLSTPALESISSVIMVGNPYRMPGQMSNVNATAQHDEQASVGMFAENAIARNETIPQLSTQVDRSGKVLDFCLEVSVPIAVFFAKPIIAS</sequence>
<dbReference type="InterPro" id="IPR000675">
    <property type="entry name" value="Cutinase/axe"/>
</dbReference>
<comment type="caution">
    <text evidence="4">The sequence shown here is derived from an EMBL/GenBank/DDBJ whole genome shotgun (WGS) entry which is preliminary data.</text>
</comment>
<feature type="chain" id="PRO_5034777619" evidence="3">
    <location>
        <begin position="21"/>
        <end position="260"/>
    </location>
</feature>